<feature type="transmembrane region" description="Helical" evidence="1">
    <location>
        <begin position="20"/>
        <end position="39"/>
    </location>
</feature>
<dbReference type="EMBL" id="JAJUBC010000002">
    <property type="protein sequence ID" value="MDD1791808.1"/>
    <property type="molecule type" value="Genomic_DNA"/>
</dbReference>
<feature type="transmembrane region" description="Helical" evidence="1">
    <location>
        <begin position="135"/>
        <end position="155"/>
    </location>
</feature>
<dbReference type="InterPro" id="IPR005325">
    <property type="entry name" value="DUF308_memb"/>
</dbReference>
<feature type="transmembrane region" description="Helical" evidence="1">
    <location>
        <begin position="161"/>
        <end position="182"/>
    </location>
</feature>
<proteinExistence type="predicted"/>
<feature type="transmembrane region" description="Helical" evidence="1">
    <location>
        <begin position="103"/>
        <end position="123"/>
    </location>
</feature>
<keyword evidence="3" id="KW-1185">Reference proteome</keyword>
<sequence>MGSTQALAKQMVGVLSRNWWVLLLRGIASIIFGFMLWTLPAEESIETLVLVFGIYAFVDGSLQVWTALVERKDHDNWIVLLLWGVVGIAAGVMTFAVPDLTAVALLFYIAIWAIAKGILEIVTAIRLRKEIVGEWLLIFGGLISILFGGFLMSNPMAGANALVWVIATYAFVFGVLFVALSIKLKGMKLNDRE</sequence>
<dbReference type="InterPro" id="IPR052712">
    <property type="entry name" value="Acid_resist_chaperone_HdeD"/>
</dbReference>
<evidence type="ECO:0000313" key="2">
    <source>
        <dbReference type="EMBL" id="MDD1791808.1"/>
    </source>
</evidence>
<evidence type="ECO:0000256" key="1">
    <source>
        <dbReference type="SAM" id="Phobius"/>
    </source>
</evidence>
<dbReference type="Pfam" id="PF03729">
    <property type="entry name" value="DUF308"/>
    <property type="match status" value="1"/>
</dbReference>
<reference evidence="2" key="1">
    <citation type="submission" date="2021-12" db="EMBL/GenBank/DDBJ databases">
        <title>Enterovibrio ZSDZ35 sp. nov. and Enterovibrio ZSDZ42 sp. nov., isolated from coastal seawater in Qingdao.</title>
        <authorList>
            <person name="Zhang P."/>
        </authorList>
    </citation>
    <scope>NUCLEOTIDE SEQUENCE</scope>
    <source>
        <strain evidence="2">ZSDZ42</strain>
    </source>
</reference>
<name>A0ABT5QUY8_9GAMM</name>
<dbReference type="RefSeq" id="WP_274162756.1">
    <property type="nucleotide sequence ID" value="NZ_JAJUBC010000002.1"/>
</dbReference>
<dbReference type="PANTHER" id="PTHR34989:SF1">
    <property type="entry name" value="PROTEIN HDED"/>
    <property type="match status" value="1"/>
</dbReference>
<keyword evidence="1" id="KW-0812">Transmembrane</keyword>
<keyword evidence="1" id="KW-1133">Transmembrane helix</keyword>
<keyword evidence="1" id="KW-0472">Membrane</keyword>
<organism evidence="2 3">
    <name type="scientific">Enterovibrio gelatinilyticus</name>
    <dbReference type="NCBI Taxonomy" id="2899819"/>
    <lineage>
        <taxon>Bacteria</taxon>
        <taxon>Pseudomonadati</taxon>
        <taxon>Pseudomonadota</taxon>
        <taxon>Gammaproteobacteria</taxon>
        <taxon>Vibrionales</taxon>
        <taxon>Vibrionaceae</taxon>
        <taxon>Enterovibrio</taxon>
    </lineage>
</organism>
<accession>A0ABT5QUY8</accession>
<protein>
    <submittedName>
        <fullName evidence="2">HdeD family acid-resistance protein</fullName>
    </submittedName>
</protein>
<feature type="transmembrane region" description="Helical" evidence="1">
    <location>
        <begin position="77"/>
        <end position="97"/>
    </location>
</feature>
<dbReference type="Proteomes" id="UP001149400">
    <property type="component" value="Unassembled WGS sequence"/>
</dbReference>
<gene>
    <name evidence="2" type="ORF">LRP50_01520</name>
</gene>
<comment type="caution">
    <text evidence="2">The sequence shown here is derived from an EMBL/GenBank/DDBJ whole genome shotgun (WGS) entry which is preliminary data.</text>
</comment>
<evidence type="ECO:0000313" key="3">
    <source>
        <dbReference type="Proteomes" id="UP001149400"/>
    </source>
</evidence>
<feature type="transmembrane region" description="Helical" evidence="1">
    <location>
        <begin position="45"/>
        <end position="65"/>
    </location>
</feature>
<dbReference type="PANTHER" id="PTHR34989">
    <property type="entry name" value="PROTEIN HDED"/>
    <property type="match status" value="1"/>
</dbReference>